<dbReference type="InterPro" id="IPR050626">
    <property type="entry name" value="Peptidase_M16"/>
</dbReference>
<evidence type="ECO:0000256" key="4">
    <source>
        <dbReference type="ARBA" id="ARBA00022723"/>
    </source>
</evidence>
<dbReference type="GO" id="GO:0006508">
    <property type="term" value="P:proteolysis"/>
    <property type="evidence" value="ECO:0007669"/>
    <property type="project" value="UniProtKB-KW"/>
</dbReference>
<dbReference type="Gene3D" id="3.30.830.10">
    <property type="entry name" value="Metalloenzyme, LuxS/M16 peptidase-like"/>
    <property type="match status" value="2"/>
</dbReference>
<feature type="region of interest" description="Disordered" evidence="9">
    <location>
        <begin position="442"/>
        <end position="461"/>
    </location>
</feature>
<evidence type="ECO:0000259" key="10">
    <source>
        <dbReference type="Pfam" id="PF00675"/>
    </source>
</evidence>
<organism evidence="12 13">
    <name type="scientific">Candidatus Nitrotoga arctica</name>
    <dbReference type="NCBI Taxonomy" id="453162"/>
    <lineage>
        <taxon>Bacteria</taxon>
        <taxon>Pseudomonadati</taxon>
        <taxon>Pseudomonadota</taxon>
        <taxon>Betaproteobacteria</taxon>
        <taxon>Nitrosomonadales</taxon>
        <taxon>Gallionellaceae</taxon>
        <taxon>Candidatus Nitrotoga</taxon>
    </lineage>
</organism>
<dbReference type="PROSITE" id="PS00143">
    <property type="entry name" value="INSULINASE"/>
    <property type="match status" value="1"/>
</dbReference>
<feature type="domain" description="Peptidase M16 N-terminal" evidence="10">
    <location>
        <begin position="41"/>
        <end position="186"/>
    </location>
</feature>
<keyword evidence="5" id="KW-0378">Hydrolase</keyword>
<dbReference type="InterPro" id="IPR007863">
    <property type="entry name" value="Peptidase_M16_C"/>
</dbReference>
<evidence type="ECO:0000256" key="3">
    <source>
        <dbReference type="ARBA" id="ARBA00022670"/>
    </source>
</evidence>
<evidence type="ECO:0000259" key="11">
    <source>
        <dbReference type="Pfam" id="PF05193"/>
    </source>
</evidence>
<evidence type="ECO:0000313" key="12">
    <source>
        <dbReference type="EMBL" id="CAG9933800.1"/>
    </source>
</evidence>
<reference evidence="12 13" key="1">
    <citation type="submission" date="2021-10" db="EMBL/GenBank/DDBJ databases">
        <authorList>
            <person name="Koch H."/>
        </authorList>
    </citation>
    <scope>NUCLEOTIDE SEQUENCE [LARGE SCALE GENOMIC DNA]</scope>
    <source>
        <strain evidence="12">6680</strain>
    </source>
</reference>
<evidence type="ECO:0000256" key="5">
    <source>
        <dbReference type="ARBA" id="ARBA00022801"/>
    </source>
</evidence>
<evidence type="ECO:0000256" key="6">
    <source>
        <dbReference type="ARBA" id="ARBA00022833"/>
    </source>
</evidence>
<dbReference type="InterPro" id="IPR001431">
    <property type="entry name" value="Pept_M16_Zn_BS"/>
</dbReference>
<keyword evidence="6" id="KW-0862">Zinc</keyword>
<dbReference type="Pfam" id="PF00675">
    <property type="entry name" value="Peptidase_M16"/>
    <property type="match status" value="1"/>
</dbReference>
<evidence type="ECO:0000256" key="7">
    <source>
        <dbReference type="ARBA" id="ARBA00023049"/>
    </source>
</evidence>
<proteinExistence type="inferred from homology"/>
<protein>
    <submittedName>
        <fullName evidence="12">Zinc protease</fullName>
    </submittedName>
</protein>
<evidence type="ECO:0000256" key="9">
    <source>
        <dbReference type="SAM" id="MobiDB-lite"/>
    </source>
</evidence>
<name>A0ABM8Z1M2_9PROT</name>
<evidence type="ECO:0000313" key="13">
    <source>
        <dbReference type="Proteomes" id="UP000839052"/>
    </source>
</evidence>
<dbReference type="InterPro" id="IPR011765">
    <property type="entry name" value="Pept_M16_N"/>
</dbReference>
<evidence type="ECO:0000256" key="1">
    <source>
        <dbReference type="ARBA" id="ARBA00001947"/>
    </source>
</evidence>
<dbReference type="PANTHER" id="PTHR43690:SF17">
    <property type="entry name" value="PROTEIN YHJJ"/>
    <property type="match status" value="1"/>
</dbReference>
<dbReference type="SUPFAM" id="SSF63411">
    <property type="entry name" value="LuxS/MPP-like metallohydrolase"/>
    <property type="match status" value="2"/>
</dbReference>
<evidence type="ECO:0000256" key="2">
    <source>
        <dbReference type="ARBA" id="ARBA00007261"/>
    </source>
</evidence>
<dbReference type="InterPro" id="IPR011249">
    <property type="entry name" value="Metalloenz_LuxS/M16"/>
</dbReference>
<keyword evidence="4" id="KW-0479">Metal-binding</keyword>
<sequence length="461" mass="51780">MRIPTLKYLLTIAVLWPAMLLFAVKAQAEVFEKTLGNGLKVIVKEDHRAPVIVQQIWYRAGSMDENIGVTGIAHVLEHMMFKGTKSVPVGQFSKRISAAGGRENAFTSNDYTAYFQQLHKSKLPLAMQLESDRMRNLHLTETEFSKEIKVVMEERRMRTDDEPRALMNEKLMAAAFQEHPYRTPVIGWMNDLETLSVNDAKTWYKNWYVPNNATLVVAGDVKASEVFALAQRFYGRIPARSLPGRKHFSEPPQLGVKRIVVKAPAQLPHLVMAYHAPTLRDPEKDWQPYALQILAGILDGNASARLNKTLVREKQLASNVGAEYDATSRGPSLFMLEGTPSEGKNVTEIEDGLREQIAILKRDGVSEDELKRAKAQVTASEVYKLDSLFYQAMQIGQMESIGLSYKTIPLILKKLQAVTAQQVQDVAREFLQDDQLTMAVLEPQPLSGKPKQMNKGAIHGH</sequence>
<keyword evidence="13" id="KW-1185">Reference proteome</keyword>
<accession>A0ABM8Z1M2</accession>
<feature type="domain" description="Peptidase M16 C-terminal" evidence="11">
    <location>
        <begin position="195"/>
        <end position="376"/>
    </location>
</feature>
<dbReference type="PANTHER" id="PTHR43690">
    <property type="entry name" value="NARDILYSIN"/>
    <property type="match status" value="1"/>
</dbReference>
<dbReference type="EMBL" id="OU912926">
    <property type="protein sequence ID" value="CAG9933800.1"/>
    <property type="molecule type" value="Genomic_DNA"/>
</dbReference>
<comment type="similarity">
    <text evidence="2 8">Belongs to the peptidase M16 family.</text>
</comment>
<keyword evidence="3 12" id="KW-0645">Protease</keyword>
<dbReference type="Pfam" id="PF05193">
    <property type="entry name" value="Peptidase_M16_C"/>
    <property type="match status" value="1"/>
</dbReference>
<gene>
    <name evidence="12" type="ORF">NTG6680_2551</name>
</gene>
<dbReference type="Proteomes" id="UP000839052">
    <property type="component" value="Chromosome"/>
</dbReference>
<keyword evidence="7" id="KW-0482">Metalloprotease</keyword>
<evidence type="ECO:0000256" key="8">
    <source>
        <dbReference type="RuleBase" id="RU004447"/>
    </source>
</evidence>
<dbReference type="GO" id="GO:0008233">
    <property type="term" value="F:peptidase activity"/>
    <property type="evidence" value="ECO:0007669"/>
    <property type="project" value="UniProtKB-KW"/>
</dbReference>
<comment type="cofactor">
    <cofactor evidence="1">
        <name>Zn(2+)</name>
        <dbReference type="ChEBI" id="CHEBI:29105"/>
    </cofactor>
</comment>